<dbReference type="AlphaFoldDB" id="S8DL17"/>
<feature type="compositionally biased region" description="Low complexity" evidence="1">
    <location>
        <begin position="342"/>
        <end position="358"/>
    </location>
</feature>
<organism evidence="2 3">
    <name type="scientific">Fomitopsis schrenkii</name>
    <name type="common">Brown rot fungus</name>
    <dbReference type="NCBI Taxonomy" id="2126942"/>
    <lineage>
        <taxon>Eukaryota</taxon>
        <taxon>Fungi</taxon>
        <taxon>Dikarya</taxon>
        <taxon>Basidiomycota</taxon>
        <taxon>Agaricomycotina</taxon>
        <taxon>Agaricomycetes</taxon>
        <taxon>Polyporales</taxon>
        <taxon>Fomitopsis</taxon>
    </lineage>
</organism>
<dbReference type="InParanoid" id="S8DL17"/>
<name>S8DL17_FOMSC</name>
<feature type="compositionally biased region" description="Polar residues" evidence="1">
    <location>
        <begin position="409"/>
        <end position="420"/>
    </location>
</feature>
<evidence type="ECO:0000313" key="3">
    <source>
        <dbReference type="Proteomes" id="UP000015241"/>
    </source>
</evidence>
<evidence type="ECO:0000313" key="2">
    <source>
        <dbReference type="EMBL" id="EPS94206.1"/>
    </source>
</evidence>
<keyword evidence="3" id="KW-1185">Reference proteome</keyword>
<feature type="compositionally biased region" description="Basic and acidic residues" evidence="1">
    <location>
        <begin position="264"/>
        <end position="279"/>
    </location>
</feature>
<sequence>MDPSDVICLQILQSLFGDLDNTNEDSLEARWYAYWSVAFSRERRLNPKRVSPAPQYPLTKHQLTNDGDLRASMLIPDFVPLYVHGHRGVPRQPVVTSEHQVRDYAHMLSYYMGDCVVDDCMILAVCEIKALPKVSPNTPRERFFETFDKKMRGRKSQAIFGTRRQLGLFFSSLADEGKHVDGVAAIAAVGPFFSVANCTKDEAEFLSNNTDPTWREWAENGQRSNQVLPSQSDDNYLLQQPKMTLRPIDKLKQTARYAHTVGMSREDRTTIASSDRHGNPEPQTRGRPQGDTTTDASNSRGDDAIALIRRQMTIRESSGPALATPRVGTNTRTQVPVRLQHPGEPTTAGGSGAPGADTNTAASGSSGAQVNVLKQTAAGAIRSTAQPAVVQAPEAVEGPHSDQAIARASETTGGPRSARQTRPGHRPSRIPRLSGGFPGLDNHGRDTSGVAGVTHDQELGGTGQPAAPSTTATSQNDGIQVATLEWIAQHLEETRVVSPERRPTVKELKWTDFQCWTDDRAESLKDKLLRFIKRNNPERPLVVNPDWNRG</sequence>
<accession>S8DL17</accession>
<evidence type="ECO:0000256" key="1">
    <source>
        <dbReference type="SAM" id="MobiDB-lite"/>
    </source>
</evidence>
<feature type="region of interest" description="Disordered" evidence="1">
    <location>
        <begin position="257"/>
        <end position="367"/>
    </location>
</feature>
<proteinExistence type="predicted"/>
<dbReference type="HOGENOM" id="CLU_544045_0_0_1"/>
<dbReference type="EMBL" id="KE504241">
    <property type="protein sequence ID" value="EPS94206.1"/>
    <property type="molecule type" value="Genomic_DNA"/>
</dbReference>
<dbReference type="Proteomes" id="UP000015241">
    <property type="component" value="Unassembled WGS sequence"/>
</dbReference>
<gene>
    <name evidence="2" type="ORF">FOMPIDRAFT_88124</name>
</gene>
<reference evidence="2 3" key="1">
    <citation type="journal article" date="2012" name="Science">
        <title>The Paleozoic origin of enzymatic lignin decomposition reconstructed from 31 fungal genomes.</title>
        <authorList>
            <person name="Floudas D."/>
            <person name="Binder M."/>
            <person name="Riley R."/>
            <person name="Barry K."/>
            <person name="Blanchette R.A."/>
            <person name="Henrissat B."/>
            <person name="Martinez A.T."/>
            <person name="Otillar R."/>
            <person name="Spatafora J.W."/>
            <person name="Yadav J.S."/>
            <person name="Aerts A."/>
            <person name="Benoit I."/>
            <person name="Boyd A."/>
            <person name="Carlson A."/>
            <person name="Copeland A."/>
            <person name="Coutinho P.M."/>
            <person name="de Vries R.P."/>
            <person name="Ferreira P."/>
            <person name="Findley K."/>
            <person name="Foster B."/>
            <person name="Gaskell J."/>
            <person name="Glotzer D."/>
            <person name="Gorecki P."/>
            <person name="Heitman J."/>
            <person name="Hesse C."/>
            <person name="Hori C."/>
            <person name="Igarashi K."/>
            <person name="Jurgens J.A."/>
            <person name="Kallen N."/>
            <person name="Kersten P."/>
            <person name="Kohler A."/>
            <person name="Kuees U."/>
            <person name="Kumar T.K.A."/>
            <person name="Kuo A."/>
            <person name="LaButti K."/>
            <person name="Larrondo L.F."/>
            <person name="Lindquist E."/>
            <person name="Ling A."/>
            <person name="Lombard V."/>
            <person name="Lucas S."/>
            <person name="Lundell T."/>
            <person name="Martin R."/>
            <person name="McLaughlin D.J."/>
            <person name="Morgenstern I."/>
            <person name="Morin E."/>
            <person name="Murat C."/>
            <person name="Nagy L.G."/>
            <person name="Nolan M."/>
            <person name="Ohm R.A."/>
            <person name="Patyshakuliyeva A."/>
            <person name="Rokas A."/>
            <person name="Ruiz-Duenas F.J."/>
            <person name="Sabat G."/>
            <person name="Salamov A."/>
            <person name="Samejima M."/>
            <person name="Schmutz J."/>
            <person name="Slot J.C."/>
            <person name="St John F."/>
            <person name="Stenlid J."/>
            <person name="Sun H."/>
            <person name="Sun S."/>
            <person name="Syed K."/>
            <person name="Tsang A."/>
            <person name="Wiebenga A."/>
            <person name="Young D."/>
            <person name="Pisabarro A."/>
            <person name="Eastwood D.C."/>
            <person name="Martin F."/>
            <person name="Cullen D."/>
            <person name="Grigoriev I.V."/>
            <person name="Hibbett D.S."/>
        </authorList>
    </citation>
    <scope>NUCLEOTIDE SEQUENCE</scope>
    <source>
        <strain evidence="3">FP-58527</strain>
    </source>
</reference>
<feature type="region of interest" description="Disordered" evidence="1">
    <location>
        <begin position="408"/>
        <end position="475"/>
    </location>
</feature>
<dbReference type="OrthoDB" id="10585800at2759"/>
<protein>
    <submittedName>
        <fullName evidence="2">Uncharacterized protein</fullName>
    </submittedName>
</protein>
<feature type="compositionally biased region" description="Polar residues" evidence="1">
    <location>
        <begin position="290"/>
        <end position="299"/>
    </location>
</feature>